<dbReference type="EMBL" id="CP093349">
    <property type="protein sequence ID" value="WOH07680.1"/>
    <property type="molecule type" value="Genomic_DNA"/>
</dbReference>
<dbReference type="GO" id="GO:0009736">
    <property type="term" value="P:cytokinin-activated signaling pathway"/>
    <property type="evidence" value="ECO:0007669"/>
    <property type="project" value="InterPro"/>
</dbReference>
<dbReference type="InterPro" id="IPR001789">
    <property type="entry name" value="Sig_transdc_resp-reg_receiver"/>
</dbReference>
<dbReference type="InterPro" id="IPR045279">
    <property type="entry name" value="ARR-like"/>
</dbReference>
<dbReference type="GO" id="GO:0000160">
    <property type="term" value="P:phosphorelay signal transduction system"/>
    <property type="evidence" value="ECO:0007669"/>
    <property type="project" value="UniProtKB-KW"/>
</dbReference>
<proteinExistence type="predicted"/>
<evidence type="ECO:0000256" key="3">
    <source>
        <dbReference type="ARBA" id="ARBA00023163"/>
    </source>
</evidence>
<evidence type="ECO:0000259" key="5">
    <source>
        <dbReference type="PROSITE" id="PS50110"/>
    </source>
</evidence>
<dbReference type="Gramene" id="KZM86500">
    <property type="protein sequence ID" value="KZM86500"/>
    <property type="gene ID" value="DCAR_023634"/>
</dbReference>
<dbReference type="EMBL" id="LNRQ01000007">
    <property type="protein sequence ID" value="KZM86500.1"/>
    <property type="molecule type" value="Genomic_DNA"/>
</dbReference>
<dbReference type="PANTHER" id="PTHR43874">
    <property type="entry name" value="TWO-COMPONENT RESPONSE REGULATOR"/>
    <property type="match status" value="1"/>
</dbReference>
<evidence type="ECO:0000256" key="4">
    <source>
        <dbReference type="PROSITE-ProRule" id="PRU00169"/>
    </source>
</evidence>
<keyword evidence="8" id="KW-1185">Reference proteome</keyword>
<name>A0A161ZKH1_DAUCS</name>
<reference evidence="7" key="2">
    <citation type="submission" date="2022-03" db="EMBL/GenBank/DDBJ databases">
        <title>Draft title - Genomic analysis of global carrot germplasm unveils the trajectory of domestication and the origin of high carotenoid orange carrot.</title>
        <authorList>
            <person name="Iorizzo M."/>
            <person name="Ellison S."/>
            <person name="Senalik D."/>
            <person name="Macko-Podgorni A."/>
            <person name="Grzebelus D."/>
            <person name="Bostan H."/>
            <person name="Rolling W."/>
            <person name="Curaba J."/>
            <person name="Simon P."/>
        </authorList>
    </citation>
    <scope>NUCLEOTIDE SEQUENCE</scope>
    <source>
        <tissue evidence="7">Leaf</tissue>
    </source>
</reference>
<reference evidence="6" key="1">
    <citation type="journal article" date="2016" name="Nat. Genet.">
        <title>A high-quality carrot genome assembly provides new insights into carotenoid accumulation and asterid genome evolution.</title>
        <authorList>
            <person name="Iorizzo M."/>
            <person name="Ellison S."/>
            <person name="Senalik D."/>
            <person name="Zeng P."/>
            <person name="Satapoomin P."/>
            <person name="Huang J."/>
            <person name="Bowman M."/>
            <person name="Iovene M."/>
            <person name="Sanseverino W."/>
            <person name="Cavagnaro P."/>
            <person name="Yildiz M."/>
            <person name="Macko-Podgorni A."/>
            <person name="Moranska E."/>
            <person name="Grzebelus E."/>
            <person name="Grzebelus D."/>
            <person name="Ashrafi H."/>
            <person name="Zheng Z."/>
            <person name="Cheng S."/>
            <person name="Spooner D."/>
            <person name="Van Deynze A."/>
            <person name="Simon P."/>
        </authorList>
    </citation>
    <scope>NUCLEOTIDE SEQUENCE [LARGE SCALE GENOMIC DNA]</scope>
    <source>
        <tissue evidence="6">Leaf</tissue>
    </source>
</reference>
<feature type="domain" description="Response regulatory" evidence="5">
    <location>
        <begin position="1"/>
        <end position="116"/>
    </location>
</feature>
<dbReference type="SMART" id="SM00448">
    <property type="entry name" value="REC"/>
    <property type="match status" value="1"/>
</dbReference>
<evidence type="ECO:0000313" key="8">
    <source>
        <dbReference type="Proteomes" id="UP000077755"/>
    </source>
</evidence>
<dbReference type="Gene3D" id="3.40.50.2300">
    <property type="match status" value="1"/>
</dbReference>
<accession>A0A161ZKH1</accession>
<organism evidence="6">
    <name type="scientific">Daucus carota subsp. sativus</name>
    <name type="common">Carrot</name>
    <dbReference type="NCBI Taxonomy" id="79200"/>
    <lineage>
        <taxon>Eukaryota</taxon>
        <taxon>Viridiplantae</taxon>
        <taxon>Streptophyta</taxon>
        <taxon>Embryophyta</taxon>
        <taxon>Tracheophyta</taxon>
        <taxon>Spermatophyta</taxon>
        <taxon>Magnoliopsida</taxon>
        <taxon>eudicotyledons</taxon>
        <taxon>Gunneridae</taxon>
        <taxon>Pentapetalae</taxon>
        <taxon>asterids</taxon>
        <taxon>campanulids</taxon>
        <taxon>Apiales</taxon>
        <taxon>Apiaceae</taxon>
        <taxon>Apioideae</taxon>
        <taxon>Scandiceae</taxon>
        <taxon>Daucinae</taxon>
        <taxon>Daucus</taxon>
        <taxon>Daucus sect. Daucus</taxon>
    </lineage>
</organism>
<keyword evidence="2" id="KW-0805">Transcription regulation</keyword>
<dbReference type="PROSITE" id="PS50110">
    <property type="entry name" value="RESPONSE_REGULATORY"/>
    <property type="match status" value="1"/>
</dbReference>
<dbReference type="Proteomes" id="UP000077755">
    <property type="component" value="Chromosome 7"/>
</dbReference>
<evidence type="ECO:0000313" key="7">
    <source>
        <dbReference type="EMBL" id="WOH07680.1"/>
    </source>
</evidence>
<protein>
    <recommendedName>
        <fullName evidence="5">Response regulatory domain-containing protein</fullName>
    </recommendedName>
</protein>
<dbReference type="PANTHER" id="PTHR43874:SF67">
    <property type="entry name" value="TWO-COMPONENT RESPONSE REGULATOR ARR2"/>
    <property type="match status" value="1"/>
</dbReference>
<evidence type="ECO:0000256" key="1">
    <source>
        <dbReference type="ARBA" id="ARBA00023012"/>
    </source>
</evidence>
<keyword evidence="3" id="KW-0804">Transcription</keyword>
<dbReference type="InterPro" id="IPR011006">
    <property type="entry name" value="CheY-like_superfamily"/>
</dbReference>
<keyword evidence="1" id="KW-0902">Two-component regulatory system</keyword>
<evidence type="ECO:0000313" key="6">
    <source>
        <dbReference type="EMBL" id="KZM86500.1"/>
    </source>
</evidence>
<dbReference type="SUPFAM" id="SSF52172">
    <property type="entry name" value="CheY-like"/>
    <property type="match status" value="1"/>
</dbReference>
<gene>
    <name evidence="6" type="ORF">DCAR_023634</name>
    <name evidence="7" type="ORF">DCAR_0727113</name>
</gene>
<dbReference type="Pfam" id="PF00072">
    <property type="entry name" value="Response_reg"/>
    <property type="match status" value="1"/>
</dbReference>
<dbReference type="AlphaFoldDB" id="A0A161ZKH1"/>
<sequence>MTSSPGTGIDIIFNLFSNQDVGSDLLSPIVTTATHAEEALSMLSNNSYDLVRAEVHMRHMNGLQLLEHINRDFSLSVILMSADETDMYMALKNRAQYFLLKPILADDLSSVWQYCELWRSKRNNIVPRVTQITGTSQAMVRSRNRNDNSNNNVGGMSICDAENNAGDHRNGAVEPFLEIFWK</sequence>
<evidence type="ECO:0000256" key="2">
    <source>
        <dbReference type="ARBA" id="ARBA00023015"/>
    </source>
</evidence>
<comment type="caution">
    <text evidence="4">Lacks conserved residue(s) required for the propagation of feature annotation.</text>
</comment>